<proteinExistence type="inferred from homology"/>
<dbReference type="Pfam" id="PF12854">
    <property type="entry name" value="PPR_1"/>
    <property type="match status" value="1"/>
</dbReference>
<dbReference type="eggNOG" id="KOG4197">
    <property type="taxonomic scope" value="Eukaryota"/>
</dbReference>
<dbReference type="InterPro" id="IPR002885">
    <property type="entry name" value="PPR_rpt"/>
</dbReference>
<evidence type="ECO:0000256" key="1">
    <source>
        <dbReference type="ARBA" id="ARBA00007626"/>
    </source>
</evidence>
<dbReference type="KEGG" id="rcu:8264983"/>
<organism evidence="4 5">
    <name type="scientific">Ricinus communis</name>
    <name type="common">Castor bean</name>
    <dbReference type="NCBI Taxonomy" id="3988"/>
    <lineage>
        <taxon>Eukaryota</taxon>
        <taxon>Viridiplantae</taxon>
        <taxon>Streptophyta</taxon>
        <taxon>Embryophyta</taxon>
        <taxon>Tracheophyta</taxon>
        <taxon>Spermatophyta</taxon>
        <taxon>Magnoliopsida</taxon>
        <taxon>eudicotyledons</taxon>
        <taxon>Gunneridae</taxon>
        <taxon>Pentapetalae</taxon>
        <taxon>rosids</taxon>
        <taxon>fabids</taxon>
        <taxon>Malpighiales</taxon>
        <taxon>Euphorbiaceae</taxon>
        <taxon>Acalyphoideae</taxon>
        <taxon>Acalypheae</taxon>
        <taxon>Ricinus</taxon>
    </lineage>
</organism>
<dbReference type="Pfam" id="PF13041">
    <property type="entry name" value="PPR_2"/>
    <property type="match status" value="1"/>
</dbReference>
<dbReference type="OrthoDB" id="829265at2759"/>
<feature type="repeat" description="PPR" evidence="3">
    <location>
        <begin position="151"/>
        <end position="185"/>
    </location>
</feature>
<dbReference type="AlphaFoldDB" id="B9SPV8"/>
<dbReference type="Gene3D" id="1.25.40.10">
    <property type="entry name" value="Tetratricopeptide repeat domain"/>
    <property type="match status" value="2"/>
</dbReference>
<name>B9SPV8_RICCO</name>
<dbReference type="InterPro" id="IPR011990">
    <property type="entry name" value="TPR-like_helical_dom_sf"/>
</dbReference>
<evidence type="ECO:0000256" key="3">
    <source>
        <dbReference type="PROSITE-ProRule" id="PRU00708"/>
    </source>
</evidence>
<protein>
    <submittedName>
        <fullName evidence="4">Pentatricopeptide repeat-containing protein, putative</fullName>
    </submittedName>
</protein>
<dbReference type="PROSITE" id="PS51375">
    <property type="entry name" value="PPR"/>
    <property type="match status" value="3"/>
</dbReference>
<dbReference type="InParanoid" id="B9SPV8"/>
<feature type="repeat" description="PPR" evidence="3">
    <location>
        <begin position="81"/>
        <end position="115"/>
    </location>
</feature>
<feature type="repeat" description="PPR" evidence="3">
    <location>
        <begin position="116"/>
        <end position="150"/>
    </location>
</feature>
<dbReference type="NCBIfam" id="TIGR00756">
    <property type="entry name" value="PPR"/>
    <property type="match status" value="2"/>
</dbReference>
<dbReference type="PANTHER" id="PTHR47941">
    <property type="entry name" value="PENTATRICOPEPTIDE REPEAT-CONTAINING PROTEIN 3, MITOCHONDRIAL"/>
    <property type="match status" value="1"/>
</dbReference>
<reference evidence="5" key="1">
    <citation type="journal article" date="2010" name="Nat. Biotechnol.">
        <title>Draft genome sequence of the oilseed species Ricinus communis.</title>
        <authorList>
            <person name="Chan A.P."/>
            <person name="Crabtree J."/>
            <person name="Zhao Q."/>
            <person name="Lorenzi H."/>
            <person name="Orvis J."/>
            <person name="Puiu D."/>
            <person name="Melake-Berhan A."/>
            <person name="Jones K.M."/>
            <person name="Redman J."/>
            <person name="Chen G."/>
            <person name="Cahoon E.B."/>
            <person name="Gedil M."/>
            <person name="Stanke M."/>
            <person name="Haas B.J."/>
            <person name="Wortman J.R."/>
            <person name="Fraser-Liggett C.M."/>
            <person name="Ravel J."/>
            <person name="Rabinowicz P.D."/>
        </authorList>
    </citation>
    <scope>NUCLEOTIDE SEQUENCE [LARGE SCALE GENOMIC DNA]</scope>
    <source>
        <strain evidence="5">cv. Hale</strain>
    </source>
</reference>
<keyword evidence="2" id="KW-0677">Repeat</keyword>
<dbReference type="EMBL" id="EQ974074">
    <property type="protein sequence ID" value="EEF34345.1"/>
    <property type="molecule type" value="Genomic_DNA"/>
</dbReference>
<evidence type="ECO:0000313" key="5">
    <source>
        <dbReference type="Proteomes" id="UP000008311"/>
    </source>
</evidence>
<evidence type="ECO:0000256" key="2">
    <source>
        <dbReference type="ARBA" id="ARBA00022737"/>
    </source>
</evidence>
<keyword evidence="5" id="KW-1185">Reference proteome</keyword>
<sequence>MLNDIALVIGFCRNINGVKKRLCQVTRASARMRERLLQLLCQGTFLPRKSILRFSANSLEASKFFALKLMYKIKGTRFMPNLYLYNSIIAGFCWADRIKDAYIQFEKMQIEGICPNQVTFIILIEAHCRAGEIDHAIELFNLMNGNAYSPDKVTYNTLLRSLCKASREIDALSLPFGMQQRGFFPNKASYENLLQLSEEMFAHNYLPRQYTTEWLLHILHEERGCMKLISCWT</sequence>
<gene>
    <name evidence="4" type="ORF">RCOM_1101020</name>
</gene>
<evidence type="ECO:0000313" key="4">
    <source>
        <dbReference type="EMBL" id="EEF34345.1"/>
    </source>
</evidence>
<dbReference type="Proteomes" id="UP000008311">
    <property type="component" value="Unassembled WGS sequence"/>
</dbReference>
<accession>B9SPV8</accession>
<comment type="similarity">
    <text evidence="1">Belongs to the PPR family. P subfamily.</text>
</comment>